<comment type="catalytic activity">
    <reaction evidence="15">
        <text>a ubiquinone + NADH + 5 H(+)(in) = a ubiquinol + NAD(+) + 4 H(+)(out)</text>
        <dbReference type="Rhea" id="RHEA:29091"/>
        <dbReference type="Rhea" id="RHEA-COMP:9565"/>
        <dbReference type="Rhea" id="RHEA-COMP:9566"/>
        <dbReference type="ChEBI" id="CHEBI:15378"/>
        <dbReference type="ChEBI" id="CHEBI:16389"/>
        <dbReference type="ChEBI" id="CHEBI:17976"/>
        <dbReference type="ChEBI" id="CHEBI:57540"/>
        <dbReference type="ChEBI" id="CHEBI:57945"/>
        <dbReference type="EC" id="7.1.1.2"/>
    </reaction>
</comment>
<evidence type="ECO:0000256" key="7">
    <source>
        <dbReference type="ARBA" id="ARBA00022692"/>
    </source>
</evidence>
<keyword evidence="9" id="KW-0249">Electron transport</keyword>
<gene>
    <name evidence="17" type="primary">nad6</name>
</gene>
<evidence type="ECO:0000256" key="5">
    <source>
        <dbReference type="ARBA" id="ARBA00022448"/>
    </source>
</evidence>
<evidence type="ECO:0000313" key="17">
    <source>
        <dbReference type="EMBL" id="QNT26879.1"/>
    </source>
</evidence>
<organism evidence="17">
    <name type="scientific">Trigonopterus puspoi</name>
    <dbReference type="NCBI Taxonomy" id="2896828"/>
    <lineage>
        <taxon>Eukaryota</taxon>
        <taxon>Metazoa</taxon>
        <taxon>Ecdysozoa</taxon>
        <taxon>Arthropoda</taxon>
        <taxon>Hexapoda</taxon>
        <taxon>Insecta</taxon>
        <taxon>Pterygota</taxon>
        <taxon>Neoptera</taxon>
        <taxon>Endopterygota</taxon>
        <taxon>Coleoptera</taxon>
        <taxon>Polyphaga</taxon>
        <taxon>Cucujiformia</taxon>
        <taxon>Curculionidae</taxon>
        <taxon>Cryptorhynchinae</taxon>
        <taxon>Trigonopterus</taxon>
    </lineage>
</organism>
<keyword evidence="6" id="KW-0679">Respiratory chain</keyword>
<feature type="transmembrane region" description="Helical" evidence="16">
    <location>
        <begin position="82"/>
        <end position="102"/>
    </location>
</feature>
<comment type="similarity">
    <text evidence="2">Belongs to the complex I subunit 6 family.</text>
</comment>
<evidence type="ECO:0000256" key="14">
    <source>
        <dbReference type="ARBA" id="ARBA00031019"/>
    </source>
</evidence>
<evidence type="ECO:0000256" key="3">
    <source>
        <dbReference type="ARBA" id="ARBA00012944"/>
    </source>
</evidence>
<keyword evidence="10 16" id="KW-1133">Transmembrane helix</keyword>
<evidence type="ECO:0000256" key="11">
    <source>
        <dbReference type="ARBA" id="ARBA00023027"/>
    </source>
</evidence>
<keyword evidence="12 17" id="KW-0496">Mitochondrion</keyword>
<evidence type="ECO:0000256" key="12">
    <source>
        <dbReference type="ARBA" id="ARBA00023128"/>
    </source>
</evidence>
<keyword evidence="7 16" id="KW-0812">Transmembrane</keyword>
<feature type="transmembrane region" description="Helical" evidence="16">
    <location>
        <begin position="133"/>
        <end position="157"/>
    </location>
</feature>
<evidence type="ECO:0000256" key="9">
    <source>
        <dbReference type="ARBA" id="ARBA00022982"/>
    </source>
</evidence>
<evidence type="ECO:0000256" key="15">
    <source>
        <dbReference type="ARBA" id="ARBA00049551"/>
    </source>
</evidence>
<protein>
    <recommendedName>
        <fullName evidence="4">NADH-ubiquinone oxidoreductase chain 6</fullName>
        <ecNumber evidence="3">7.1.1.2</ecNumber>
    </recommendedName>
    <alternativeName>
        <fullName evidence="14">NADH dehydrogenase subunit 6</fullName>
    </alternativeName>
</protein>
<geneLocation type="mitochondrion" evidence="17"/>
<comment type="subcellular location">
    <subcellularLocation>
        <location evidence="1">Mitochondrion membrane</location>
        <topology evidence="1">Multi-pass membrane protein</topology>
    </subcellularLocation>
</comment>
<evidence type="ECO:0000256" key="4">
    <source>
        <dbReference type="ARBA" id="ARBA00021095"/>
    </source>
</evidence>
<dbReference type="InterPro" id="IPR050269">
    <property type="entry name" value="ComplexI_Subunit6"/>
</dbReference>
<dbReference type="GO" id="GO:0008137">
    <property type="term" value="F:NADH dehydrogenase (ubiquinone) activity"/>
    <property type="evidence" value="ECO:0007669"/>
    <property type="project" value="UniProtKB-EC"/>
</dbReference>
<dbReference type="EMBL" id="MT653604">
    <property type="protein sequence ID" value="QNT26879.1"/>
    <property type="molecule type" value="Genomic_DNA"/>
</dbReference>
<dbReference type="PANTHER" id="PTHR11435:SF1">
    <property type="entry name" value="NADH-UBIQUINONE OXIDOREDUCTASE CHAIN 6"/>
    <property type="match status" value="1"/>
</dbReference>
<proteinExistence type="inferred from homology"/>
<keyword evidence="8" id="KW-1278">Translocase</keyword>
<evidence type="ECO:0000256" key="2">
    <source>
        <dbReference type="ARBA" id="ARBA00005698"/>
    </source>
</evidence>
<dbReference type="EC" id="7.1.1.2" evidence="3"/>
<dbReference type="AlphaFoldDB" id="A0A7H1KHW3"/>
<evidence type="ECO:0000256" key="6">
    <source>
        <dbReference type="ARBA" id="ARBA00022660"/>
    </source>
</evidence>
<reference evidence="17" key="1">
    <citation type="submission" date="2020-06" db="EMBL/GenBank/DDBJ databases">
        <title>Mitochondrial genomes of twelve species of hyperdiverse Trigonopterus weevils.</title>
        <authorList>
            <person name="Narakusumo R.P."/>
            <person name="Pons J."/>
            <person name="Riedel A."/>
        </authorList>
    </citation>
    <scope>NUCLEOTIDE SEQUENCE</scope>
</reference>
<dbReference type="PANTHER" id="PTHR11435">
    <property type="entry name" value="NADH UBIQUINONE OXIDOREDUCTASE SUBUNIT ND6"/>
    <property type="match status" value="1"/>
</dbReference>
<keyword evidence="5" id="KW-0813">Transport</keyword>
<evidence type="ECO:0000256" key="16">
    <source>
        <dbReference type="SAM" id="Phobius"/>
    </source>
</evidence>
<keyword evidence="11" id="KW-0520">NAD</keyword>
<evidence type="ECO:0000256" key="8">
    <source>
        <dbReference type="ARBA" id="ARBA00022967"/>
    </source>
</evidence>
<feature type="transmembrane region" description="Helical" evidence="16">
    <location>
        <begin position="46"/>
        <end position="70"/>
    </location>
</feature>
<evidence type="ECO:0000256" key="1">
    <source>
        <dbReference type="ARBA" id="ARBA00004225"/>
    </source>
</evidence>
<dbReference type="GO" id="GO:0031966">
    <property type="term" value="C:mitochondrial membrane"/>
    <property type="evidence" value="ECO:0007669"/>
    <property type="project" value="UniProtKB-SubCell"/>
</dbReference>
<evidence type="ECO:0000256" key="10">
    <source>
        <dbReference type="ARBA" id="ARBA00022989"/>
    </source>
</evidence>
<sequence length="167" mass="18844">MTPQILFLSWAFSLLFSSLTHPLSLGGILLIQTTLIALASGLLYPSFWFSYILFLVMIGGMLVMFIYMTSIASNEKFITPKYLLNLFYFSLSILFLLTIPSMSPLALSPNPETKTNQLMSIVSNMNMSKYFNFPSISILIFLITYLLVTLIAIVKITEKSKGTLRQK</sequence>
<name>A0A7H1KHW3_9CUCU</name>
<keyword evidence="13 16" id="KW-0472">Membrane</keyword>
<evidence type="ECO:0000256" key="13">
    <source>
        <dbReference type="ARBA" id="ARBA00023136"/>
    </source>
</evidence>
<accession>A0A7H1KHW3</accession>